<dbReference type="SUPFAM" id="SSF53474">
    <property type="entry name" value="alpha/beta-Hydrolases"/>
    <property type="match status" value="1"/>
</dbReference>
<evidence type="ECO:0000259" key="4">
    <source>
        <dbReference type="Pfam" id="PF01764"/>
    </source>
</evidence>
<dbReference type="InterPro" id="IPR002921">
    <property type="entry name" value="Fungal_lipase-type"/>
</dbReference>
<dbReference type="InterPro" id="IPR005592">
    <property type="entry name" value="Mono/diacylglycerol_lipase_N"/>
</dbReference>
<evidence type="ECO:0000259" key="5">
    <source>
        <dbReference type="Pfam" id="PF03893"/>
    </source>
</evidence>
<feature type="domain" description="Fungal lipase-type" evidence="4">
    <location>
        <begin position="109"/>
        <end position="230"/>
    </location>
</feature>
<evidence type="ECO:0000256" key="3">
    <source>
        <dbReference type="SAM" id="SignalP"/>
    </source>
</evidence>
<evidence type="ECO:0008006" key="8">
    <source>
        <dbReference type="Google" id="ProtNLM"/>
    </source>
</evidence>
<dbReference type="Gene3D" id="3.40.50.1820">
    <property type="entry name" value="alpha/beta hydrolase"/>
    <property type="match status" value="1"/>
</dbReference>
<dbReference type="InterPro" id="IPR029058">
    <property type="entry name" value="AB_hydrolase_fold"/>
</dbReference>
<dbReference type="GO" id="GO:0016787">
    <property type="term" value="F:hydrolase activity"/>
    <property type="evidence" value="ECO:0007669"/>
    <property type="project" value="UniProtKB-KW"/>
</dbReference>
<feature type="domain" description="Mono-/di-acylglycerol lipase N-terminal" evidence="5">
    <location>
        <begin position="9"/>
        <end position="75"/>
    </location>
</feature>
<sequence length="432" mass="48976">MSFLCGLPLIECVYCLACARWAWKRCLHSAGHDSENWGFATVEEFEPIPRLCRYILAVYEEDLRQPLWAPPGGYGISPDFLLLKKTYEDTCGRAPPYVLYLDHEHEDIVLAIRGLNLAKESDYAVLLDNRLGKRKFDGGYVHNGLLKAAGWVLDAQCEILKDLVEKHPNYTLTFVGHSLGSGVAAMLTMLVVQNSHSRCYAIAPARCMSLNLAVRYADVINSVDDFLPRTATPLEDIFKSLFCLPCLLCLRCMRDTCIPEEKMIKDPRRLYAPGRLYHIVERKPFKMGRFPPVVRTAVPVDGRFEHIVLSCNATSDHAIIWIEKEAQRALDLMLEKVEPMEAPAKQKMERQETLTRHNVEYKAALHRAKTLDVPHAYTPPSEYGTFDEDGDASSTRSQGESSNKSSVDESWDALIERHLDKDEHGHTVLKKQ</sequence>
<evidence type="ECO:0000256" key="2">
    <source>
        <dbReference type="SAM" id="MobiDB-lite"/>
    </source>
</evidence>
<evidence type="ECO:0000256" key="1">
    <source>
        <dbReference type="ARBA" id="ARBA00022801"/>
    </source>
</evidence>
<dbReference type="EMBL" id="CM003380">
    <property type="protein sequence ID" value="KOM55108.1"/>
    <property type="molecule type" value="Genomic_DNA"/>
</dbReference>
<keyword evidence="1" id="KW-0378">Hydrolase</keyword>
<dbReference type="AlphaFoldDB" id="A0A0L9VJF3"/>
<dbReference type="OMA" id="PMEAPAK"/>
<dbReference type="PANTHER" id="PTHR46398">
    <property type="entry name" value="ALPHA/BETA-HYDROLASES SUPERFAMILY PROTEIN"/>
    <property type="match status" value="1"/>
</dbReference>
<feature type="compositionally biased region" description="Polar residues" evidence="2">
    <location>
        <begin position="392"/>
        <end position="405"/>
    </location>
</feature>
<dbReference type="Proteomes" id="UP000053144">
    <property type="component" value="Chromosome 10"/>
</dbReference>
<dbReference type="CDD" id="cd00519">
    <property type="entry name" value="Lipase_3"/>
    <property type="match status" value="1"/>
</dbReference>
<dbReference type="PANTHER" id="PTHR46398:SF4">
    <property type="entry name" value="ALPHA_BETA-HYDROLASES SUPERFAMILY PROTEIN"/>
    <property type="match status" value="1"/>
</dbReference>
<feature type="region of interest" description="Disordered" evidence="2">
    <location>
        <begin position="372"/>
        <end position="410"/>
    </location>
</feature>
<name>A0A0L9VJF3_PHAAN</name>
<gene>
    <name evidence="6" type="ORF">LR48_Vigan10g100000</name>
</gene>
<proteinExistence type="predicted"/>
<dbReference type="Pfam" id="PF01764">
    <property type="entry name" value="Lipase_3"/>
    <property type="match status" value="1"/>
</dbReference>
<dbReference type="GO" id="GO:0016042">
    <property type="term" value="P:lipid catabolic process"/>
    <property type="evidence" value="ECO:0007669"/>
    <property type="project" value="InterPro"/>
</dbReference>
<keyword evidence="3" id="KW-0732">Signal</keyword>
<accession>A0A0L9VJF3</accession>
<reference evidence="7" key="1">
    <citation type="journal article" date="2015" name="Proc. Natl. Acad. Sci. U.S.A.">
        <title>Genome sequencing of adzuki bean (Vigna angularis) provides insight into high starch and low fat accumulation and domestication.</title>
        <authorList>
            <person name="Yang K."/>
            <person name="Tian Z."/>
            <person name="Chen C."/>
            <person name="Luo L."/>
            <person name="Zhao B."/>
            <person name="Wang Z."/>
            <person name="Yu L."/>
            <person name="Li Y."/>
            <person name="Sun Y."/>
            <person name="Li W."/>
            <person name="Chen Y."/>
            <person name="Li Y."/>
            <person name="Zhang Y."/>
            <person name="Ai D."/>
            <person name="Zhao J."/>
            <person name="Shang C."/>
            <person name="Ma Y."/>
            <person name="Wu B."/>
            <person name="Wang M."/>
            <person name="Gao L."/>
            <person name="Sun D."/>
            <person name="Zhang P."/>
            <person name="Guo F."/>
            <person name="Wang W."/>
            <person name="Li Y."/>
            <person name="Wang J."/>
            <person name="Varshney R.K."/>
            <person name="Wang J."/>
            <person name="Ling H.Q."/>
            <person name="Wan P."/>
        </authorList>
    </citation>
    <scope>NUCLEOTIDE SEQUENCE</scope>
    <source>
        <strain evidence="7">cv. Jingnong 6</strain>
    </source>
</reference>
<evidence type="ECO:0000313" key="6">
    <source>
        <dbReference type="EMBL" id="KOM55108.1"/>
    </source>
</evidence>
<dbReference type="Gramene" id="KOM55108">
    <property type="protein sequence ID" value="KOM55108"/>
    <property type="gene ID" value="LR48_Vigan10g100000"/>
</dbReference>
<dbReference type="Pfam" id="PF03893">
    <property type="entry name" value="Lipase3_N"/>
    <property type="match status" value="1"/>
</dbReference>
<evidence type="ECO:0000313" key="7">
    <source>
        <dbReference type="Proteomes" id="UP000053144"/>
    </source>
</evidence>
<protein>
    <recommendedName>
        <fullName evidence="8">Fungal lipase-like domain-containing protein</fullName>
    </recommendedName>
</protein>
<organism evidence="6 7">
    <name type="scientific">Phaseolus angularis</name>
    <name type="common">Azuki bean</name>
    <name type="synonym">Vigna angularis</name>
    <dbReference type="NCBI Taxonomy" id="3914"/>
    <lineage>
        <taxon>Eukaryota</taxon>
        <taxon>Viridiplantae</taxon>
        <taxon>Streptophyta</taxon>
        <taxon>Embryophyta</taxon>
        <taxon>Tracheophyta</taxon>
        <taxon>Spermatophyta</taxon>
        <taxon>Magnoliopsida</taxon>
        <taxon>eudicotyledons</taxon>
        <taxon>Gunneridae</taxon>
        <taxon>Pentapetalae</taxon>
        <taxon>rosids</taxon>
        <taxon>fabids</taxon>
        <taxon>Fabales</taxon>
        <taxon>Fabaceae</taxon>
        <taxon>Papilionoideae</taxon>
        <taxon>50 kb inversion clade</taxon>
        <taxon>NPAAA clade</taxon>
        <taxon>indigoferoid/millettioid clade</taxon>
        <taxon>Phaseoleae</taxon>
        <taxon>Vigna</taxon>
    </lineage>
</organism>
<feature type="signal peptide" evidence="3">
    <location>
        <begin position="1"/>
        <end position="19"/>
    </location>
</feature>
<feature type="chain" id="PRO_5005596740" description="Fungal lipase-like domain-containing protein" evidence="3">
    <location>
        <begin position="20"/>
        <end position="432"/>
    </location>
</feature>